<evidence type="ECO:0000313" key="1">
    <source>
        <dbReference type="EMBL" id="QXT40268.1"/>
    </source>
</evidence>
<sequence>MTTKLTIPLLAPDPAAFAPYGQFVAPPATPGERRFYSEVLDRRPAGSVPVLHTNHVLPQTLPLDVTRIERHAHAAQCFIPLDVARYVVMVMPSAADGSPLPEQALAMLMPGTMGVVFNPGVWHLGATVLDKAASFTVLMWRGGAQADDQFLTIPPVTLAAPS</sequence>
<name>A0A8F6YB73_9RHOB</name>
<accession>A0A8F6YB73</accession>
<dbReference type="InterPro" id="IPR007247">
    <property type="entry name" value="Ureidogly_lyase"/>
</dbReference>
<dbReference type="GO" id="GO:0050385">
    <property type="term" value="F:ureidoglycolate lyase activity"/>
    <property type="evidence" value="ECO:0007669"/>
    <property type="project" value="UniProtKB-EC"/>
</dbReference>
<dbReference type="CDD" id="cd20298">
    <property type="entry name" value="cupin_UAH"/>
    <property type="match status" value="1"/>
</dbReference>
<gene>
    <name evidence="1" type="ORF">KYE46_03175</name>
</gene>
<dbReference type="Pfam" id="PF04115">
    <property type="entry name" value="Ureidogly_lyase"/>
    <property type="match status" value="1"/>
</dbReference>
<proteinExistence type="predicted"/>
<dbReference type="RefSeq" id="WP_219003399.1">
    <property type="nucleotide sequence ID" value="NZ_CP079194.1"/>
</dbReference>
<evidence type="ECO:0000313" key="2">
    <source>
        <dbReference type="Proteomes" id="UP000825009"/>
    </source>
</evidence>
<keyword evidence="1" id="KW-0456">Lyase</keyword>
<dbReference type="GO" id="GO:0000256">
    <property type="term" value="P:allantoin catabolic process"/>
    <property type="evidence" value="ECO:0007669"/>
    <property type="project" value="InterPro"/>
</dbReference>
<dbReference type="EMBL" id="CP079194">
    <property type="protein sequence ID" value="QXT40268.1"/>
    <property type="molecule type" value="Genomic_DNA"/>
</dbReference>
<dbReference type="Proteomes" id="UP000825009">
    <property type="component" value="Chromosome"/>
</dbReference>
<keyword evidence="2" id="KW-1185">Reference proteome</keyword>
<dbReference type="InterPro" id="IPR047233">
    <property type="entry name" value="UAH_cupin"/>
</dbReference>
<dbReference type="EC" id="4.3.2.3" evidence="1"/>
<dbReference type="PANTHER" id="PTHR21221:SF1">
    <property type="entry name" value="UREIDOGLYCOLATE LYASE"/>
    <property type="match status" value="1"/>
</dbReference>
<dbReference type="AlphaFoldDB" id="A0A8F6YB73"/>
<organism evidence="1 2">
    <name type="scientific">Gymnodinialimonas ceratoperidinii</name>
    <dbReference type="NCBI Taxonomy" id="2856823"/>
    <lineage>
        <taxon>Bacteria</taxon>
        <taxon>Pseudomonadati</taxon>
        <taxon>Pseudomonadota</taxon>
        <taxon>Alphaproteobacteria</taxon>
        <taxon>Rhodobacterales</taxon>
        <taxon>Paracoccaceae</taxon>
        <taxon>Gymnodinialimonas</taxon>
    </lineage>
</organism>
<reference evidence="1 2" key="1">
    <citation type="submission" date="2021-07" db="EMBL/GenBank/DDBJ databases">
        <title>A novel Jannaschia species isolated from marine dinoflagellate Ceratoperidinium margalefii.</title>
        <authorList>
            <person name="Jiang Y."/>
            <person name="Li Z."/>
        </authorList>
    </citation>
    <scope>NUCLEOTIDE SEQUENCE [LARGE SCALE GENOMIC DNA]</scope>
    <source>
        <strain evidence="1 2">J12C1-MA-4</strain>
    </source>
</reference>
<dbReference type="PANTHER" id="PTHR21221">
    <property type="entry name" value="UREIDOGLYCOLATE HYDROLASE"/>
    <property type="match status" value="1"/>
</dbReference>
<protein>
    <submittedName>
        <fullName evidence="1">Ureidoglycolate lyase</fullName>
        <ecNumber evidence="1">4.3.2.3</ecNumber>
    </submittedName>
</protein>
<dbReference type="KEGG" id="gce:KYE46_03175"/>